<evidence type="ECO:0000256" key="1">
    <source>
        <dbReference type="ARBA" id="ARBA00004123"/>
    </source>
</evidence>
<dbReference type="GO" id="GO:0008270">
    <property type="term" value="F:zinc ion binding"/>
    <property type="evidence" value="ECO:0007669"/>
    <property type="project" value="UniProtKB-KW"/>
</dbReference>
<dbReference type="InterPro" id="IPR011701">
    <property type="entry name" value="MFS"/>
</dbReference>
<evidence type="ECO:0000256" key="2">
    <source>
        <dbReference type="ARBA" id="ARBA00004141"/>
    </source>
</evidence>
<gene>
    <name evidence="13" type="ORF">JVT61DRAFT_7769</name>
</gene>
<feature type="transmembrane region" description="Helical" evidence="11">
    <location>
        <begin position="649"/>
        <end position="668"/>
    </location>
</feature>
<evidence type="ECO:0000256" key="8">
    <source>
        <dbReference type="ARBA" id="ARBA00023136"/>
    </source>
</evidence>
<feature type="transmembrane region" description="Helical" evidence="11">
    <location>
        <begin position="321"/>
        <end position="341"/>
    </location>
</feature>
<feature type="region of interest" description="Disordered" evidence="10">
    <location>
        <begin position="199"/>
        <end position="245"/>
    </location>
</feature>
<feature type="region of interest" description="Disordered" evidence="10">
    <location>
        <begin position="84"/>
        <end position="111"/>
    </location>
</feature>
<feature type="region of interest" description="Disordered" evidence="10">
    <location>
        <begin position="149"/>
        <end position="174"/>
    </location>
</feature>
<dbReference type="Pfam" id="PF07690">
    <property type="entry name" value="MFS_1"/>
    <property type="match status" value="1"/>
</dbReference>
<feature type="compositionally biased region" description="Polar residues" evidence="10">
    <location>
        <begin position="84"/>
        <end position="94"/>
    </location>
</feature>
<dbReference type="SMART" id="SM00451">
    <property type="entry name" value="ZnF_U1"/>
    <property type="match status" value="1"/>
</dbReference>
<feature type="domain" description="Matrin-type" evidence="12">
    <location>
        <begin position="11"/>
        <end position="42"/>
    </location>
</feature>
<comment type="subcellular location">
    <subcellularLocation>
        <location evidence="2">Membrane</location>
        <topology evidence="2">Multi-pass membrane protein</topology>
    </subcellularLocation>
    <subcellularLocation>
        <location evidence="1">Nucleus</location>
    </subcellularLocation>
</comment>
<keyword evidence="3 11" id="KW-0812">Transmembrane</keyword>
<comment type="caution">
    <text evidence="13">The sequence shown here is derived from an EMBL/GenBank/DDBJ whole genome shotgun (WGS) entry which is preliminary data.</text>
</comment>
<dbReference type="InterPro" id="IPR049680">
    <property type="entry name" value="FLVCR1-2_SLC49-like"/>
</dbReference>
<feature type="transmembrane region" description="Helical" evidence="11">
    <location>
        <begin position="377"/>
        <end position="402"/>
    </location>
</feature>
<dbReference type="GO" id="GO:0003676">
    <property type="term" value="F:nucleic acid binding"/>
    <property type="evidence" value="ECO:0007669"/>
    <property type="project" value="InterPro"/>
</dbReference>
<reference evidence="13" key="1">
    <citation type="submission" date="2021-03" db="EMBL/GenBank/DDBJ databases">
        <title>Evolutionary innovations through gain and loss of genes in the ectomycorrhizal Boletales.</title>
        <authorList>
            <person name="Wu G."/>
            <person name="Miyauchi S."/>
            <person name="Morin E."/>
            <person name="Yang Z.-L."/>
            <person name="Xu J."/>
            <person name="Martin F.M."/>
        </authorList>
    </citation>
    <scope>NUCLEOTIDE SEQUENCE</scope>
    <source>
        <strain evidence="13">BR01</strain>
    </source>
</reference>
<accession>A0A8I2YI39</accession>
<proteinExistence type="predicted"/>
<feature type="compositionally biased region" description="Polar residues" evidence="10">
    <location>
        <begin position="232"/>
        <end position="245"/>
    </location>
</feature>
<feature type="transmembrane region" description="Helical" evidence="11">
    <location>
        <begin position="688"/>
        <end position="705"/>
    </location>
</feature>
<dbReference type="Gene3D" id="3.30.160.60">
    <property type="entry name" value="Classic Zinc Finger"/>
    <property type="match status" value="1"/>
</dbReference>
<evidence type="ECO:0000313" key="14">
    <source>
        <dbReference type="Proteomes" id="UP000683000"/>
    </source>
</evidence>
<feature type="transmembrane region" description="Helical" evidence="11">
    <location>
        <begin position="262"/>
        <end position="282"/>
    </location>
</feature>
<keyword evidence="4" id="KW-0479">Metal-binding</keyword>
<dbReference type="SUPFAM" id="SSF57667">
    <property type="entry name" value="beta-beta-alpha zinc fingers"/>
    <property type="match status" value="1"/>
</dbReference>
<keyword evidence="6" id="KW-0862">Zinc</keyword>
<evidence type="ECO:0000313" key="13">
    <source>
        <dbReference type="EMBL" id="KAG6372329.1"/>
    </source>
</evidence>
<keyword evidence="9" id="KW-0539">Nucleus</keyword>
<dbReference type="OrthoDB" id="422206at2759"/>
<evidence type="ECO:0000256" key="9">
    <source>
        <dbReference type="ARBA" id="ARBA00023242"/>
    </source>
</evidence>
<evidence type="ECO:0000256" key="10">
    <source>
        <dbReference type="SAM" id="MobiDB-lite"/>
    </source>
</evidence>
<dbReference type="PANTHER" id="PTHR10924">
    <property type="entry name" value="MAJOR FACILITATOR SUPERFAMILY PROTEIN-RELATED"/>
    <property type="match status" value="1"/>
</dbReference>
<dbReference type="InterPro" id="IPR000690">
    <property type="entry name" value="Matrin/U1-C_Znf_C2H2"/>
</dbReference>
<dbReference type="PROSITE" id="PS50171">
    <property type="entry name" value="ZF_MATRIN"/>
    <property type="match status" value="1"/>
</dbReference>
<evidence type="ECO:0000256" key="6">
    <source>
        <dbReference type="ARBA" id="ARBA00022833"/>
    </source>
</evidence>
<dbReference type="InterPro" id="IPR013085">
    <property type="entry name" value="U1-CZ_Znf_C2H2"/>
</dbReference>
<dbReference type="EMBL" id="JAGFBS010000028">
    <property type="protein sequence ID" value="KAG6372329.1"/>
    <property type="molecule type" value="Genomic_DNA"/>
</dbReference>
<organism evidence="13 14">
    <name type="scientific">Boletus reticuloceps</name>
    <dbReference type="NCBI Taxonomy" id="495285"/>
    <lineage>
        <taxon>Eukaryota</taxon>
        <taxon>Fungi</taxon>
        <taxon>Dikarya</taxon>
        <taxon>Basidiomycota</taxon>
        <taxon>Agaricomycotina</taxon>
        <taxon>Agaricomycetes</taxon>
        <taxon>Agaricomycetidae</taxon>
        <taxon>Boletales</taxon>
        <taxon>Boletineae</taxon>
        <taxon>Boletaceae</taxon>
        <taxon>Boletoideae</taxon>
        <taxon>Boletus</taxon>
    </lineage>
</organism>
<dbReference type="InterPro" id="IPR003604">
    <property type="entry name" value="Matrin/U1-like-C_Znf_C2H2"/>
</dbReference>
<feature type="compositionally biased region" description="Basic and acidic residues" evidence="10">
    <location>
        <begin position="149"/>
        <end position="169"/>
    </location>
</feature>
<dbReference type="GO" id="GO:0022857">
    <property type="term" value="F:transmembrane transporter activity"/>
    <property type="evidence" value="ECO:0007669"/>
    <property type="project" value="InterPro"/>
</dbReference>
<evidence type="ECO:0000256" key="3">
    <source>
        <dbReference type="ARBA" id="ARBA00022692"/>
    </source>
</evidence>
<dbReference type="SUPFAM" id="SSF103473">
    <property type="entry name" value="MFS general substrate transporter"/>
    <property type="match status" value="1"/>
</dbReference>
<feature type="region of interest" description="Disordered" evidence="10">
    <location>
        <begin position="117"/>
        <end position="136"/>
    </location>
</feature>
<dbReference type="Gene3D" id="1.20.1250.20">
    <property type="entry name" value="MFS general substrate transporter like domains"/>
    <property type="match status" value="1"/>
</dbReference>
<evidence type="ECO:0000256" key="4">
    <source>
        <dbReference type="ARBA" id="ARBA00022723"/>
    </source>
</evidence>
<dbReference type="InterPro" id="IPR036259">
    <property type="entry name" value="MFS_trans_sf"/>
</dbReference>
<feature type="transmembrane region" description="Helical" evidence="11">
    <location>
        <begin position="557"/>
        <end position="580"/>
    </location>
</feature>
<dbReference type="AlphaFoldDB" id="A0A8I2YI39"/>
<name>A0A8I2YI39_9AGAM</name>
<feature type="transmembrane region" description="Helical" evidence="11">
    <location>
        <begin position="414"/>
        <end position="439"/>
    </location>
</feature>
<sequence>MSEYWVSHKRYHCKYCNIYIADDKPSRQQHENGLRHKGNVERFVRGLYKEGEKRVREREEEKGIMASVGRAAEAAYALDVASGQAGTSSATPQVKESEPKAKMVKPSDPYVNYSTPASLGYRDPDAEEAQERMQAGTPGAWTVVVKSTEAEAETKGDGEEGTAEKRGAAETDEEDVRAFKLRKKTVQVGLGEIYDPAKIEPSEPVQTESVQFRKRKGRPNNTATKSEDRTATDPTNDSLDKPSISSAPATPNVRYRLYKRRFSGLFGFVALGFVTGLPWAWFGPIAPQGRCLAIVVFASQTQLVRVSAAAEFGISVNQVNWLGNVMACLFIPVSLLVPVFCSRFGITRCAQIGSVLTLISGWIRYAGTATSLSSQSAYALLIFGQIFSAIAQPIFQVLGPFYSEKWFDLKGRTTATMAIAIGLYIFLFPSLFFLLFSAANPIGGAIGELLAPFVGTPRQSILVLAIISTATVPAVLFISDSPPTPPTYAGSKPAQSLTSLCRAVLGLSVQEDAYMTFHERLDFVIITILFGVFVGAANAFSVLSAEWLEPVGYSDTTAGLMSASLLLSGIVASGITAPLFDRIFTHRLGLTLRILVPIASVAWFSLIWAVRQNNAAALFAIFVVIGICSLTMLPIGLELGVELTRNADASASLLWCSGNLFAIILILGEGALRASSTANPPYDMKNAIILHGTIIMVFAVLVFFVRARQARRELDEAMAAANAVPMVSSPGTTGKLETTEELESTTKGLESVWTRC</sequence>
<keyword evidence="14" id="KW-1185">Reference proteome</keyword>
<keyword evidence="7 11" id="KW-1133">Transmembrane helix</keyword>
<feature type="transmembrane region" description="Helical" evidence="11">
    <location>
        <begin position="523"/>
        <end position="545"/>
    </location>
</feature>
<evidence type="ECO:0000256" key="5">
    <source>
        <dbReference type="ARBA" id="ARBA00022771"/>
    </source>
</evidence>
<dbReference type="GO" id="GO:0016020">
    <property type="term" value="C:membrane"/>
    <property type="evidence" value="ECO:0007669"/>
    <property type="project" value="UniProtKB-SubCell"/>
</dbReference>
<feature type="transmembrane region" description="Helical" evidence="11">
    <location>
        <begin position="616"/>
        <end position="637"/>
    </location>
</feature>
<evidence type="ECO:0000256" key="11">
    <source>
        <dbReference type="SAM" id="Phobius"/>
    </source>
</evidence>
<evidence type="ECO:0000256" key="7">
    <source>
        <dbReference type="ARBA" id="ARBA00022989"/>
    </source>
</evidence>
<keyword evidence="5" id="KW-0863">Zinc-finger</keyword>
<dbReference type="GO" id="GO:0005634">
    <property type="term" value="C:nucleus"/>
    <property type="evidence" value="ECO:0007669"/>
    <property type="project" value="UniProtKB-SubCell"/>
</dbReference>
<dbReference type="PANTHER" id="PTHR10924:SF6">
    <property type="entry name" value="SOLUTE CARRIER FAMILY 49 MEMBER A3"/>
    <property type="match status" value="1"/>
</dbReference>
<dbReference type="Pfam" id="PF06220">
    <property type="entry name" value="zf-U1"/>
    <property type="match status" value="1"/>
</dbReference>
<feature type="transmembrane region" description="Helical" evidence="11">
    <location>
        <begin position="592"/>
        <end position="610"/>
    </location>
</feature>
<dbReference type="InterPro" id="IPR036236">
    <property type="entry name" value="Znf_C2H2_sf"/>
</dbReference>
<dbReference type="Proteomes" id="UP000683000">
    <property type="component" value="Unassembled WGS sequence"/>
</dbReference>
<evidence type="ECO:0000259" key="12">
    <source>
        <dbReference type="PROSITE" id="PS50171"/>
    </source>
</evidence>
<keyword evidence="8 11" id="KW-0472">Membrane</keyword>
<protein>
    <submittedName>
        <fullName evidence="13">Major facilitator superfamily domain-containing protein</fullName>
    </submittedName>
</protein>